<keyword evidence="3 5" id="KW-1133">Transmembrane helix</keyword>
<dbReference type="GO" id="GO:0005886">
    <property type="term" value="C:plasma membrane"/>
    <property type="evidence" value="ECO:0007669"/>
    <property type="project" value="UniProtKB-SubCell"/>
</dbReference>
<reference evidence="7 8" key="1">
    <citation type="submission" date="2018-11" db="EMBL/GenBank/DDBJ databases">
        <title>Genomic profiling of Staphylococcus species from a Poultry farm system in KwaZulu-Natal, South Africa.</title>
        <authorList>
            <person name="Amoako D.G."/>
            <person name="Somboro A.M."/>
            <person name="Abia A.L.K."/>
            <person name="Bester L.A."/>
            <person name="Essack S.Y."/>
        </authorList>
    </citation>
    <scope>NUCLEOTIDE SEQUENCE [LARGE SCALE GENOMIC DNA]</scope>
    <source>
        <strain evidence="7 8">SA11</strain>
    </source>
</reference>
<dbReference type="EMBL" id="CP068073">
    <property type="protein sequence ID" value="QQS82858.1"/>
    <property type="molecule type" value="Genomic_DNA"/>
</dbReference>
<evidence type="ECO:0000256" key="2">
    <source>
        <dbReference type="ARBA" id="ARBA00022692"/>
    </source>
</evidence>
<protein>
    <recommendedName>
        <fullName evidence="5">UPF0344 protein EIG99_01600</fullName>
    </recommendedName>
</protein>
<organism evidence="7 8">
    <name type="scientific">Staphylococcus condimenti</name>
    <dbReference type="NCBI Taxonomy" id="70255"/>
    <lineage>
        <taxon>Bacteria</taxon>
        <taxon>Bacillati</taxon>
        <taxon>Bacillota</taxon>
        <taxon>Bacilli</taxon>
        <taxon>Bacillales</taxon>
        <taxon>Staphylococcaceae</taxon>
        <taxon>Staphylococcus</taxon>
    </lineage>
</organism>
<evidence type="ECO:0000313" key="8">
    <source>
        <dbReference type="Proteomes" id="UP000293854"/>
    </source>
</evidence>
<dbReference type="Proteomes" id="UP000595942">
    <property type="component" value="Chromosome"/>
</dbReference>
<dbReference type="EMBL" id="RQTE01000036">
    <property type="protein sequence ID" value="RZI04150.1"/>
    <property type="molecule type" value="Genomic_DNA"/>
</dbReference>
<gene>
    <name evidence="7" type="ORF">EIG99_01600</name>
    <name evidence="6" type="ORF">I6J05_00620</name>
</gene>
<keyword evidence="2 5" id="KW-0812">Transmembrane</keyword>
<dbReference type="Pfam" id="PF07457">
    <property type="entry name" value="DUF1516"/>
    <property type="match status" value="1"/>
</dbReference>
<dbReference type="OrthoDB" id="2365314at2"/>
<dbReference type="GeneID" id="93727222"/>
<reference evidence="6 9" key="2">
    <citation type="submission" date="2021-01" db="EMBL/GenBank/DDBJ databases">
        <title>FDA dAtabase for Regulatory Grade micrObial Sequences (FDA-ARGOS): Supporting development and validation of Infectious Disease Dx tests.</title>
        <authorList>
            <person name="Sproer C."/>
            <person name="Gronow S."/>
            <person name="Severitt S."/>
            <person name="Schroder I."/>
            <person name="Tallon L."/>
            <person name="Sadzewicz L."/>
            <person name="Zhao X."/>
            <person name="Boylan J."/>
            <person name="Ott S."/>
            <person name="Bowen H."/>
            <person name="Vavikolanu K."/>
            <person name="Mehta A."/>
            <person name="Aluvathingal J."/>
            <person name="Nadendla S."/>
            <person name="Lowell S."/>
            <person name="Myers T."/>
            <person name="Yan Y."/>
            <person name="Sichtig H."/>
        </authorList>
    </citation>
    <scope>NUCLEOTIDE SEQUENCE [LARGE SCALE GENOMIC DNA]</scope>
    <source>
        <strain evidence="6 9">FDAARGOS_1148</strain>
    </source>
</reference>
<dbReference type="KEGG" id="scv:A4G25_05035"/>
<dbReference type="AlphaFoldDB" id="A0A143PA69"/>
<proteinExistence type="inferred from homology"/>
<comment type="subcellular location">
    <subcellularLocation>
        <location evidence="5">Cell membrane</location>
        <topology evidence="5">Multi-pass membrane protein</topology>
    </subcellularLocation>
</comment>
<keyword evidence="4 5" id="KW-0472">Membrane</keyword>
<feature type="transmembrane region" description="Helical" evidence="5">
    <location>
        <begin position="68"/>
        <end position="88"/>
    </location>
</feature>
<evidence type="ECO:0000256" key="4">
    <source>
        <dbReference type="ARBA" id="ARBA00023136"/>
    </source>
</evidence>
<dbReference type="NCBIfam" id="NF010199">
    <property type="entry name" value="PRK13673.1-6"/>
    <property type="match status" value="1"/>
</dbReference>
<dbReference type="Proteomes" id="UP000293854">
    <property type="component" value="Unassembled WGS sequence"/>
</dbReference>
<dbReference type="InterPro" id="IPR010899">
    <property type="entry name" value="UPF0344"/>
</dbReference>
<evidence type="ECO:0000313" key="7">
    <source>
        <dbReference type="EMBL" id="RZI04150.1"/>
    </source>
</evidence>
<evidence type="ECO:0000256" key="5">
    <source>
        <dbReference type="HAMAP-Rule" id="MF_01536"/>
    </source>
</evidence>
<comment type="similarity">
    <text evidence="5">Belongs to the UPF0344 family.</text>
</comment>
<feature type="transmembrane region" description="Helical" evidence="5">
    <location>
        <begin position="100"/>
        <end position="118"/>
    </location>
</feature>
<feature type="transmembrane region" description="Helical" evidence="5">
    <location>
        <begin position="6"/>
        <end position="23"/>
    </location>
</feature>
<evidence type="ECO:0000313" key="6">
    <source>
        <dbReference type="EMBL" id="QQS82858.1"/>
    </source>
</evidence>
<accession>A0A143PA69</accession>
<evidence type="ECO:0000256" key="1">
    <source>
        <dbReference type="ARBA" id="ARBA00022475"/>
    </source>
</evidence>
<feature type="transmembrane region" description="Helical" evidence="5">
    <location>
        <begin position="35"/>
        <end position="56"/>
    </location>
</feature>
<name>A0A143PA69_9STAP</name>
<dbReference type="RefSeq" id="WP_047131662.1">
    <property type="nucleotide sequence ID" value="NZ_CP015114.1"/>
</dbReference>
<dbReference type="HAMAP" id="MF_01536">
    <property type="entry name" value="UPF0344"/>
    <property type="match status" value="1"/>
</dbReference>
<evidence type="ECO:0000313" key="9">
    <source>
        <dbReference type="Proteomes" id="UP000595942"/>
    </source>
</evidence>
<sequence length="131" mass="14343">MLHLHIFSWVIGIILFIVSYISFTKTGAPKKAYKPLHMTLRLFLVLILFSGVWQVVKEFATATGSAHMLLTLKMVCGVGVVALMEVTLVRKQRGASHTGLFWSTIALIIVTMALGIILPEGPISSMFGIGK</sequence>
<keyword evidence="9" id="KW-1185">Reference proteome</keyword>
<keyword evidence="1 5" id="KW-1003">Cell membrane</keyword>
<evidence type="ECO:0000256" key="3">
    <source>
        <dbReference type="ARBA" id="ARBA00022989"/>
    </source>
</evidence>